<dbReference type="InterPro" id="IPR036890">
    <property type="entry name" value="HATPase_C_sf"/>
</dbReference>
<evidence type="ECO:0000313" key="16">
    <source>
        <dbReference type="EMBL" id="PJC93282.1"/>
    </source>
</evidence>
<evidence type="ECO:0000256" key="9">
    <source>
        <dbReference type="ARBA" id="ARBA00022777"/>
    </source>
</evidence>
<dbReference type="Pfam" id="PF07694">
    <property type="entry name" value="5TM-5TMR_LYT"/>
    <property type="match status" value="1"/>
</dbReference>
<dbReference type="InterPro" id="IPR050640">
    <property type="entry name" value="Bact_2-comp_sensor_kinase"/>
</dbReference>
<dbReference type="EC" id="2.7.13.3" evidence="3"/>
<keyword evidence="17" id="KW-1185">Reference proteome</keyword>
<feature type="transmembrane region" description="Helical" evidence="14">
    <location>
        <begin position="42"/>
        <end position="59"/>
    </location>
</feature>
<keyword evidence="9 16" id="KW-0418">Kinase</keyword>
<evidence type="ECO:0000256" key="13">
    <source>
        <dbReference type="ARBA" id="ARBA00023136"/>
    </source>
</evidence>
<evidence type="ECO:0000256" key="14">
    <source>
        <dbReference type="SAM" id="Phobius"/>
    </source>
</evidence>
<dbReference type="GO" id="GO:0005524">
    <property type="term" value="F:ATP binding"/>
    <property type="evidence" value="ECO:0007669"/>
    <property type="project" value="UniProtKB-KW"/>
</dbReference>
<evidence type="ECO:0000256" key="4">
    <source>
        <dbReference type="ARBA" id="ARBA00022475"/>
    </source>
</evidence>
<comment type="catalytic activity">
    <reaction evidence="1">
        <text>ATP + protein L-histidine = ADP + protein N-phospho-L-histidine.</text>
        <dbReference type="EC" id="2.7.13.3"/>
    </reaction>
</comment>
<evidence type="ECO:0000256" key="5">
    <source>
        <dbReference type="ARBA" id="ARBA00022553"/>
    </source>
</evidence>
<dbReference type="PANTHER" id="PTHR34220">
    <property type="entry name" value="SENSOR HISTIDINE KINASE YPDA"/>
    <property type="match status" value="1"/>
</dbReference>
<dbReference type="GO" id="GO:0005886">
    <property type="term" value="C:plasma membrane"/>
    <property type="evidence" value="ECO:0007669"/>
    <property type="project" value="UniProtKB-SubCell"/>
</dbReference>
<keyword evidence="13 14" id="KW-0472">Membrane</keyword>
<dbReference type="GO" id="GO:0000155">
    <property type="term" value="F:phosphorelay sensor kinase activity"/>
    <property type="evidence" value="ECO:0007669"/>
    <property type="project" value="InterPro"/>
</dbReference>
<evidence type="ECO:0000256" key="6">
    <source>
        <dbReference type="ARBA" id="ARBA00022679"/>
    </source>
</evidence>
<dbReference type="SUPFAM" id="SSF55781">
    <property type="entry name" value="GAF domain-like"/>
    <property type="match status" value="1"/>
</dbReference>
<evidence type="ECO:0000256" key="7">
    <source>
        <dbReference type="ARBA" id="ARBA00022692"/>
    </source>
</evidence>
<comment type="subcellular location">
    <subcellularLocation>
        <location evidence="2">Cell membrane</location>
        <topology evidence="2">Multi-pass membrane protein</topology>
    </subcellularLocation>
</comment>
<proteinExistence type="predicted"/>
<keyword evidence="7 14" id="KW-0812">Transmembrane</keyword>
<evidence type="ECO:0000256" key="11">
    <source>
        <dbReference type="ARBA" id="ARBA00022989"/>
    </source>
</evidence>
<dbReference type="SMART" id="SM00065">
    <property type="entry name" value="GAF"/>
    <property type="match status" value="1"/>
</dbReference>
<dbReference type="SUPFAM" id="SSF55874">
    <property type="entry name" value="ATPase domain of HSP90 chaperone/DNA topoisomerase II/histidine kinase"/>
    <property type="match status" value="1"/>
</dbReference>
<keyword evidence="6" id="KW-0808">Transferase</keyword>
<dbReference type="RefSeq" id="WP_100859826.1">
    <property type="nucleotide sequence ID" value="NZ_PGCP01000014.1"/>
</dbReference>
<dbReference type="GO" id="GO:0071555">
    <property type="term" value="P:cell wall organization"/>
    <property type="evidence" value="ECO:0007669"/>
    <property type="project" value="InterPro"/>
</dbReference>
<evidence type="ECO:0000256" key="1">
    <source>
        <dbReference type="ARBA" id="ARBA00000085"/>
    </source>
</evidence>
<comment type="caution">
    <text evidence="16">The sequence shown here is derived from an EMBL/GenBank/DDBJ whole genome shotgun (WGS) entry which is preliminary data.</text>
</comment>
<dbReference type="OrthoDB" id="2514702at2"/>
<evidence type="ECO:0000313" key="17">
    <source>
        <dbReference type="Proteomes" id="UP000232060"/>
    </source>
</evidence>
<dbReference type="Proteomes" id="UP000232060">
    <property type="component" value="Unassembled WGS sequence"/>
</dbReference>
<dbReference type="EMBL" id="PGCP01000014">
    <property type="protein sequence ID" value="PJC93282.1"/>
    <property type="molecule type" value="Genomic_DNA"/>
</dbReference>
<keyword evidence="8" id="KW-0547">Nucleotide-binding</keyword>
<accession>A0A2M8H9N4</accession>
<reference evidence="16 17" key="1">
    <citation type="submission" date="2017-11" db="EMBL/GenBank/DDBJ databases">
        <title>Draft genome sequence of environmental isolate Aeromonas lusitania sp. nov. MDC 2473.</title>
        <authorList>
            <person name="Colston S.M."/>
            <person name="Navarro A."/>
            <person name="Martinez-Murcia A.J."/>
            <person name="Graf J."/>
        </authorList>
    </citation>
    <scope>NUCLEOTIDE SEQUENCE [LARGE SCALE GENOMIC DNA]</scope>
    <source>
        <strain evidence="16 17">MDC 2473</strain>
    </source>
</reference>
<gene>
    <name evidence="16" type="ORF">CUC44_10065</name>
</gene>
<dbReference type="Gene3D" id="3.30.565.10">
    <property type="entry name" value="Histidine kinase-like ATPase, C-terminal domain"/>
    <property type="match status" value="1"/>
</dbReference>
<evidence type="ECO:0000256" key="12">
    <source>
        <dbReference type="ARBA" id="ARBA00023012"/>
    </source>
</evidence>
<dbReference type="AlphaFoldDB" id="A0A2M8H9N4"/>
<dbReference type="PANTHER" id="PTHR34220:SF10">
    <property type="entry name" value="SENSOR HISTIDINE KINASE BTSS"/>
    <property type="match status" value="1"/>
</dbReference>
<organism evidence="16 17">
    <name type="scientific">Aeromonas lusitana</name>
    <dbReference type="NCBI Taxonomy" id="931529"/>
    <lineage>
        <taxon>Bacteria</taxon>
        <taxon>Pseudomonadati</taxon>
        <taxon>Pseudomonadota</taxon>
        <taxon>Gammaproteobacteria</taxon>
        <taxon>Aeromonadales</taxon>
        <taxon>Aeromonadaceae</taxon>
        <taxon>Aeromonas</taxon>
    </lineage>
</organism>
<keyword evidence="10" id="KW-0067">ATP-binding</keyword>
<keyword evidence="4" id="KW-1003">Cell membrane</keyword>
<dbReference type="Gene3D" id="3.30.450.40">
    <property type="match status" value="1"/>
</dbReference>
<sequence>MQLVLSLLQQMSVSLVIAYLFSKSPLLRPLANYSVRLPHKILIYVIFSCFCILGTYVGLDIDDAIANTRAVGAVLGGLLGGPLVGFLVGLTGGLHRYTLGGFTDLACAISTTCEGLLGGLVHWRLMRANRVEDLFKPRIAFFTTLYAEILQMLIILLVANPFEHALQLVRTIATPMILANSCGAALFISMIRDQQQMYEKFSRVFSAKALTIANRTVGIMTQGFTRDASQKIAHIVQEETGVGAVAITDTDKILAFIGTGEEHHKPGTPITSAITLQAIAQNKVLFADGNRQPYRCSISPSCQLGSVLVIPLQGDKGVIGTIKLYEPKKRLFLKINHTLGEGIANLLSQQLLSGQLEQQQRLLVQSELKLIQAQINPHFLFNTLNTISAITRRDPERARQLLLHLSRFFRKNLKRQDDLATLQEELEHCQSYLEIEQARFGERLTVVNEIQPHLGALTLPSFTLQPLIENAIKHGICSLLEQGQIRLFAEETADRVILCVEDNAGAWQAGNAGDGLGLGIVDKRLKSAFGDAFGIQVACEPEQWTRVSFTLPKPPAHPFKETR</sequence>
<protein>
    <recommendedName>
        <fullName evidence="3">histidine kinase</fullName>
        <ecNumber evidence="3">2.7.13.3</ecNumber>
    </recommendedName>
</protein>
<evidence type="ECO:0000256" key="2">
    <source>
        <dbReference type="ARBA" id="ARBA00004651"/>
    </source>
</evidence>
<dbReference type="InterPro" id="IPR011620">
    <property type="entry name" value="Sig_transdc_His_kinase_LytS_TM"/>
</dbReference>
<dbReference type="Pfam" id="PF06580">
    <property type="entry name" value="His_kinase"/>
    <property type="match status" value="1"/>
</dbReference>
<evidence type="ECO:0000259" key="15">
    <source>
        <dbReference type="SMART" id="SM00065"/>
    </source>
</evidence>
<keyword evidence="11 14" id="KW-1133">Transmembrane helix</keyword>
<dbReference type="InterPro" id="IPR003018">
    <property type="entry name" value="GAF"/>
</dbReference>
<keyword evidence="5" id="KW-0597">Phosphoprotein</keyword>
<feature type="transmembrane region" description="Helical" evidence="14">
    <location>
        <begin position="172"/>
        <end position="191"/>
    </location>
</feature>
<keyword evidence="12" id="KW-0902">Two-component regulatory system</keyword>
<evidence type="ECO:0000256" key="3">
    <source>
        <dbReference type="ARBA" id="ARBA00012438"/>
    </source>
</evidence>
<name>A0A2M8H9N4_9GAMM</name>
<feature type="transmembrane region" description="Helical" evidence="14">
    <location>
        <begin position="139"/>
        <end position="160"/>
    </location>
</feature>
<dbReference type="InterPro" id="IPR010559">
    <property type="entry name" value="Sig_transdc_His_kin_internal"/>
</dbReference>
<dbReference type="InterPro" id="IPR029016">
    <property type="entry name" value="GAF-like_dom_sf"/>
</dbReference>
<feature type="transmembrane region" description="Helical" evidence="14">
    <location>
        <begin position="71"/>
        <end position="91"/>
    </location>
</feature>
<evidence type="ECO:0000256" key="10">
    <source>
        <dbReference type="ARBA" id="ARBA00022840"/>
    </source>
</evidence>
<feature type="domain" description="GAF" evidence="15">
    <location>
        <begin position="224"/>
        <end position="361"/>
    </location>
</feature>
<evidence type="ECO:0000256" key="8">
    <source>
        <dbReference type="ARBA" id="ARBA00022741"/>
    </source>
</evidence>